<dbReference type="Proteomes" id="UP001211907">
    <property type="component" value="Unassembled WGS sequence"/>
</dbReference>
<keyword evidence="2 4" id="KW-0195">Cyclin</keyword>
<protein>
    <recommendedName>
        <fullName evidence="6">Cyclin-like domain-containing protein</fullName>
    </recommendedName>
</protein>
<comment type="similarity">
    <text evidence="4">Belongs to the cyclin family.</text>
</comment>
<feature type="compositionally biased region" description="Low complexity" evidence="5">
    <location>
        <begin position="115"/>
        <end position="130"/>
    </location>
</feature>
<dbReference type="AlphaFoldDB" id="A0AAD5SZ70"/>
<dbReference type="InterPro" id="IPR039361">
    <property type="entry name" value="Cyclin"/>
</dbReference>
<dbReference type="SUPFAM" id="SSF47954">
    <property type="entry name" value="Cyclin-like"/>
    <property type="match status" value="1"/>
</dbReference>
<evidence type="ECO:0000256" key="3">
    <source>
        <dbReference type="ARBA" id="ARBA00023306"/>
    </source>
</evidence>
<dbReference type="InterPro" id="IPR036915">
    <property type="entry name" value="Cyclin-like_sf"/>
</dbReference>
<dbReference type="InterPro" id="IPR013763">
    <property type="entry name" value="Cyclin-like_dom"/>
</dbReference>
<evidence type="ECO:0000313" key="7">
    <source>
        <dbReference type="EMBL" id="KAJ3116376.1"/>
    </source>
</evidence>
<feature type="region of interest" description="Disordered" evidence="5">
    <location>
        <begin position="322"/>
        <end position="348"/>
    </location>
</feature>
<evidence type="ECO:0000256" key="2">
    <source>
        <dbReference type="ARBA" id="ARBA00023127"/>
    </source>
</evidence>
<reference evidence="7" key="1">
    <citation type="submission" date="2020-05" db="EMBL/GenBank/DDBJ databases">
        <title>Phylogenomic resolution of chytrid fungi.</title>
        <authorList>
            <person name="Stajich J.E."/>
            <person name="Amses K."/>
            <person name="Simmons R."/>
            <person name="Seto K."/>
            <person name="Myers J."/>
            <person name="Bonds A."/>
            <person name="Quandt C.A."/>
            <person name="Barry K."/>
            <person name="Liu P."/>
            <person name="Grigoriev I."/>
            <person name="Longcore J.E."/>
            <person name="James T.Y."/>
        </authorList>
    </citation>
    <scope>NUCLEOTIDE SEQUENCE</scope>
    <source>
        <strain evidence="7">JEL0513</strain>
    </source>
</reference>
<keyword evidence="3" id="KW-0131">Cell cycle</keyword>
<dbReference type="FunFam" id="1.10.472.10:FF:000001">
    <property type="entry name" value="G2/mitotic-specific cyclin"/>
    <property type="match status" value="1"/>
</dbReference>
<evidence type="ECO:0000256" key="5">
    <source>
        <dbReference type="SAM" id="MobiDB-lite"/>
    </source>
</evidence>
<dbReference type="Gene3D" id="1.10.472.10">
    <property type="entry name" value="Cyclin-like"/>
    <property type="match status" value="1"/>
</dbReference>
<evidence type="ECO:0000256" key="1">
    <source>
        <dbReference type="ARBA" id="ARBA00022618"/>
    </source>
</evidence>
<dbReference type="Pfam" id="PF00134">
    <property type="entry name" value="Cyclin_N"/>
    <property type="match status" value="1"/>
</dbReference>
<gene>
    <name evidence="7" type="ORF">HK100_001084</name>
</gene>
<dbReference type="InterPro" id="IPR006671">
    <property type="entry name" value="Cyclin_N"/>
</dbReference>
<dbReference type="GO" id="GO:0044772">
    <property type="term" value="P:mitotic cell cycle phase transition"/>
    <property type="evidence" value="ECO:0007669"/>
    <property type="project" value="InterPro"/>
</dbReference>
<dbReference type="GO" id="GO:0051301">
    <property type="term" value="P:cell division"/>
    <property type="evidence" value="ECO:0007669"/>
    <property type="project" value="UniProtKB-KW"/>
</dbReference>
<feature type="domain" description="Cyclin-like" evidence="6">
    <location>
        <begin position="410"/>
        <end position="496"/>
    </location>
</feature>
<dbReference type="EMBL" id="JADGJH010001232">
    <property type="protein sequence ID" value="KAJ3116376.1"/>
    <property type="molecule type" value="Genomic_DNA"/>
</dbReference>
<evidence type="ECO:0000256" key="4">
    <source>
        <dbReference type="RuleBase" id="RU000383"/>
    </source>
</evidence>
<proteinExistence type="inferred from homology"/>
<evidence type="ECO:0000313" key="8">
    <source>
        <dbReference type="Proteomes" id="UP001211907"/>
    </source>
</evidence>
<evidence type="ECO:0000259" key="6">
    <source>
        <dbReference type="SMART" id="SM00385"/>
    </source>
</evidence>
<organism evidence="7 8">
    <name type="scientific">Physocladia obscura</name>
    <dbReference type="NCBI Taxonomy" id="109957"/>
    <lineage>
        <taxon>Eukaryota</taxon>
        <taxon>Fungi</taxon>
        <taxon>Fungi incertae sedis</taxon>
        <taxon>Chytridiomycota</taxon>
        <taxon>Chytridiomycota incertae sedis</taxon>
        <taxon>Chytridiomycetes</taxon>
        <taxon>Chytridiales</taxon>
        <taxon>Chytriomycetaceae</taxon>
        <taxon>Physocladia</taxon>
    </lineage>
</organism>
<dbReference type="PANTHER" id="PTHR10177">
    <property type="entry name" value="CYCLINS"/>
    <property type="match status" value="1"/>
</dbReference>
<accession>A0AAD5SZ70</accession>
<name>A0AAD5SZ70_9FUNG</name>
<sequence length="586" mass="64088">MPPITTRTRKALDDVTASRNNQAINIKQLIVVKDEDRLLGNDERLKRIRTNNPISNVNVNVIANSKSTVLAPMTVTNNKPLKPSRIPELVPRRKPSAAQIAVNARTAVTARLKQEQQQQKQQKQNQQLEQRPAWGQNNAEAASRLAARRKLASLYTITASSSSIPVPAAPVKPAVLVASAVSSKETRKALNNDTPVAISQASFIHAPSIQILSPLSVHIPIPRPNPTRGMVKAGLSRPYHLPTVKTGEAARERSYNSLKQTSTDAVKTITQRNANFPSIPSLIPGKPSIAAMIIATGKVFPAAPLSRVSSCDSGSAFVPNSVASPESAVNSSQPKAPPPVPASNSALAPALAARARRHSTSSLPDPLLLSEYADEIHKHILEMERKTTPDPQYIKTHPQITWEMRKQLVNWLMILHSKLGLHAETLFLAVNLTDRFMSLNPHAVAVDKFQLVGVTAMLIAAKYEEIKAPSVQVLVVMVGSGYSAQEILNAEKFMLDLFGFSIGYSGPCSLLTRILTPNEADEGKKTSEKTQQCEYQEQEIIECAKALYITLARIQEDDGVYIKFMDAKYSHAAVFVKEFIESETNQ</sequence>
<feature type="region of interest" description="Disordered" evidence="5">
    <location>
        <begin position="114"/>
        <end position="141"/>
    </location>
</feature>
<dbReference type="GO" id="GO:0016538">
    <property type="term" value="F:cyclin-dependent protein serine/threonine kinase regulator activity"/>
    <property type="evidence" value="ECO:0007669"/>
    <property type="project" value="InterPro"/>
</dbReference>
<dbReference type="SMART" id="SM00385">
    <property type="entry name" value="CYCLIN"/>
    <property type="match status" value="1"/>
</dbReference>
<comment type="caution">
    <text evidence="7">The sequence shown here is derived from an EMBL/GenBank/DDBJ whole genome shotgun (WGS) entry which is preliminary data.</text>
</comment>
<keyword evidence="1" id="KW-0132">Cell division</keyword>
<keyword evidence="8" id="KW-1185">Reference proteome</keyword>